<feature type="non-terminal residue" evidence="4">
    <location>
        <position position="1"/>
    </location>
</feature>
<keyword evidence="3" id="KW-0732">Signal</keyword>
<protein>
    <submittedName>
        <fullName evidence="4">Uncharacterized protein</fullName>
    </submittedName>
</protein>
<reference evidence="4" key="1">
    <citation type="submission" date="2023-06" db="EMBL/GenBank/DDBJ databases">
        <authorList>
            <person name="Delattre M."/>
        </authorList>
    </citation>
    <scope>NUCLEOTIDE SEQUENCE</scope>
    <source>
        <strain evidence="4">AF72</strain>
    </source>
</reference>
<accession>A0AA36DGM2</accession>
<feature type="transmembrane region" description="Helical" evidence="2">
    <location>
        <begin position="284"/>
        <end position="308"/>
    </location>
</feature>
<dbReference type="AlphaFoldDB" id="A0AA36DGM2"/>
<keyword evidence="2" id="KW-0472">Membrane</keyword>
<keyword evidence="2" id="KW-1133">Transmembrane helix</keyword>
<comment type="caution">
    <text evidence="4">The sequence shown here is derived from an EMBL/GenBank/DDBJ whole genome shotgun (WGS) entry which is preliminary data.</text>
</comment>
<evidence type="ECO:0000256" key="1">
    <source>
        <dbReference type="SAM" id="MobiDB-lite"/>
    </source>
</evidence>
<dbReference type="EMBL" id="CATQJA010002708">
    <property type="protein sequence ID" value="CAJ0586377.1"/>
    <property type="molecule type" value="Genomic_DNA"/>
</dbReference>
<dbReference type="Proteomes" id="UP001177023">
    <property type="component" value="Unassembled WGS sequence"/>
</dbReference>
<name>A0AA36DGM2_9BILA</name>
<feature type="signal peptide" evidence="3">
    <location>
        <begin position="1"/>
        <end position="21"/>
    </location>
</feature>
<evidence type="ECO:0000313" key="4">
    <source>
        <dbReference type="EMBL" id="CAJ0586377.1"/>
    </source>
</evidence>
<feature type="compositionally biased region" description="Low complexity" evidence="1">
    <location>
        <begin position="232"/>
        <end position="251"/>
    </location>
</feature>
<evidence type="ECO:0000256" key="3">
    <source>
        <dbReference type="SAM" id="SignalP"/>
    </source>
</evidence>
<gene>
    <name evidence="4" type="ORF">MSPICULIGERA_LOCUS24383</name>
</gene>
<feature type="region of interest" description="Disordered" evidence="1">
    <location>
        <begin position="311"/>
        <end position="348"/>
    </location>
</feature>
<evidence type="ECO:0000256" key="2">
    <source>
        <dbReference type="SAM" id="Phobius"/>
    </source>
</evidence>
<proteinExistence type="predicted"/>
<feature type="chain" id="PRO_5041229166" evidence="3">
    <location>
        <begin position="22"/>
        <end position="348"/>
    </location>
</feature>
<feature type="compositionally biased region" description="Basic and acidic residues" evidence="1">
    <location>
        <begin position="335"/>
        <end position="348"/>
    </location>
</feature>
<evidence type="ECO:0000313" key="5">
    <source>
        <dbReference type="Proteomes" id="UP001177023"/>
    </source>
</evidence>
<sequence length="348" mass="38072">MGSRIALALLFVSVLLARVDGQGWRDRCLEGAWGYPLRPRKGAPNPKPEDYAKLWCGKEPGTPLDKCLPLAQIVDTSNNDWKRAVAYVATTDNQTIYYGCEPVHELFYEPPKDDHWHSSACYYWEVFRNPNAADCIYLPIYGDTYDQDFGGCFQARSVVKVIETEFPGEPWDGRARCGVNRVMRLKTTTTTTTTPTTTTTNATTTTTTVTTTNTTTTTTASTTTPVAVNTTVSTAPTSSTDNTTTATSTSTRDGDGNKTTRFTTPPTLVPNPELPGATVFKHTMLIILGILMGLILLYLCASIACDAVEGKKAKKNSKKRISPDDPEPTNMSILQHEDPAPSHKSEKA</sequence>
<feature type="region of interest" description="Disordered" evidence="1">
    <location>
        <begin position="232"/>
        <end position="269"/>
    </location>
</feature>
<organism evidence="4 5">
    <name type="scientific">Mesorhabditis spiculigera</name>
    <dbReference type="NCBI Taxonomy" id="96644"/>
    <lineage>
        <taxon>Eukaryota</taxon>
        <taxon>Metazoa</taxon>
        <taxon>Ecdysozoa</taxon>
        <taxon>Nematoda</taxon>
        <taxon>Chromadorea</taxon>
        <taxon>Rhabditida</taxon>
        <taxon>Rhabditina</taxon>
        <taxon>Rhabditomorpha</taxon>
        <taxon>Rhabditoidea</taxon>
        <taxon>Rhabditidae</taxon>
        <taxon>Mesorhabditinae</taxon>
        <taxon>Mesorhabditis</taxon>
    </lineage>
</organism>
<keyword evidence="5" id="KW-1185">Reference proteome</keyword>
<keyword evidence="2" id="KW-0812">Transmembrane</keyword>